<dbReference type="PANTHER" id="PTHR43252">
    <property type="entry name" value="TRANSCRIPTIONAL REGULATOR YQJI"/>
    <property type="match status" value="1"/>
</dbReference>
<dbReference type="Proteomes" id="UP000597444">
    <property type="component" value="Unassembled WGS sequence"/>
</dbReference>
<dbReference type="InterPro" id="IPR018309">
    <property type="entry name" value="Tscrpt_reg_PadR_C"/>
</dbReference>
<dbReference type="Gene3D" id="1.10.10.10">
    <property type="entry name" value="Winged helix-like DNA-binding domain superfamily/Winged helix DNA-binding domain"/>
    <property type="match status" value="1"/>
</dbReference>
<dbReference type="Pfam" id="PF03551">
    <property type="entry name" value="PadR"/>
    <property type="match status" value="1"/>
</dbReference>
<keyword evidence="4" id="KW-1185">Reference proteome</keyword>
<sequence>MYSEIVILAMLHKQPRHGYDIKKVVERALGGAVSIGNKTLYPTLKHFEDIGAVEREIVAQEGKPNRHLYHLTERGVELLQVYLRDFPADLAANKAEFFTRVAFFDLLEPEARQEILKTRLAHLQGVLDYLLLLQQKPGGDRLTLYPQRVLAFQIQQTRHEYQWLADWLEEMRASMLTEEEKDERNIS</sequence>
<proteinExistence type="predicted"/>
<gene>
    <name evidence="3" type="ORF">KSF_098700</name>
</gene>
<dbReference type="AlphaFoldDB" id="A0A8J3IZX1"/>
<dbReference type="EMBL" id="BNJK01000002">
    <property type="protein sequence ID" value="GHO99822.1"/>
    <property type="molecule type" value="Genomic_DNA"/>
</dbReference>
<evidence type="ECO:0000259" key="1">
    <source>
        <dbReference type="Pfam" id="PF03551"/>
    </source>
</evidence>
<dbReference type="InterPro" id="IPR036390">
    <property type="entry name" value="WH_DNA-bd_sf"/>
</dbReference>
<feature type="domain" description="Transcription regulator PadR C-terminal" evidence="2">
    <location>
        <begin position="94"/>
        <end position="171"/>
    </location>
</feature>
<protein>
    <recommendedName>
        <fullName evidence="5">PadR family transcriptional regulator</fullName>
    </recommendedName>
</protein>
<evidence type="ECO:0008006" key="5">
    <source>
        <dbReference type="Google" id="ProtNLM"/>
    </source>
</evidence>
<reference evidence="3" key="1">
    <citation type="submission" date="2020-10" db="EMBL/GenBank/DDBJ databases">
        <title>Taxonomic study of unclassified bacteria belonging to the class Ktedonobacteria.</title>
        <authorList>
            <person name="Yabe S."/>
            <person name="Wang C.M."/>
            <person name="Zheng Y."/>
            <person name="Sakai Y."/>
            <person name="Cavaletti L."/>
            <person name="Monciardini P."/>
            <person name="Donadio S."/>
        </authorList>
    </citation>
    <scope>NUCLEOTIDE SEQUENCE</scope>
    <source>
        <strain evidence="3">ID150040</strain>
    </source>
</reference>
<dbReference type="PANTHER" id="PTHR43252:SF6">
    <property type="entry name" value="NEGATIVE TRANSCRIPTION REGULATOR PADR"/>
    <property type="match status" value="1"/>
</dbReference>
<feature type="domain" description="Transcription regulator PadR N-terminal" evidence="1">
    <location>
        <begin position="7"/>
        <end position="79"/>
    </location>
</feature>
<dbReference type="Pfam" id="PF10400">
    <property type="entry name" value="Vir_act_alpha_C"/>
    <property type="match status" value="1"/>
</dbReference>
<dbReference type="InterPro" id="IPR005149">
    <property type="entry name" value="Tscrpt_reg_PadR_N"/>
</dbReference>
<evidence type="ECO:0000259" key="2">
    <source>
        <dbReference type="Pfam" id="PF10400"/>
    </source>
</evidence>
<comment type="caution">
    <text evidence="3">The sequence shown here is derived from an EMBL/GenBank/DDBJ whole genome shotgun (WGS) entry which is preliminary data.</text>
</comment>
<dbReference type="RefSeq" id="WP_220210442.1">
    <property type="nucleotide sequence ID" value="NZ_BNJK01000002.1"/>
</dbReference>
<evidence type="ECO:0000313" key="3">
    <source>
        <dbReference type="EMBL" id="GHO99822.1"/>
    </source>
</evidence>
<dbReference type="SUPFAM" id="SSF46785">
    <property type="entry name" value="Winged helix' DNA-binding domain"/>
    <property type="match status" value="1"/>
</dbReference>
<name>A0A8J3IZX1_9CHLR</name>
<evidence type="ECO:0000313" key="4">
    <source>
        <dbReference type="Proteomes" id="UP000597444"/>
    </source>
</evidence>
<accession>A0A8J3IZX1</accession>
<organism evidence="3 4">
    <name type="scientific">Reticulibacter mediterranei</name>
    <dbReference type="NCBI Taxonomy" id="2778369"/>
    <lineage>
        <taxon>Bacteria</taxon>
        <taxon>Bacillati</taxon>
        <taxon>Chloroflexota</taxon>
        <taxon>Ktedonobacteria</taxon>
        <taxon>Ktedonobacterales</taxon>
        <taxon>Reticulibacteraceae</taxon>
        <taxon>Reticulibacter</taxon>
    </lineage>
</organism>
<dbReference type="InterPro" id="IPR036388">
    <property type="entry name" value="WH-like_DNA-bd_sf"/>
</dbReference>